<protein>
    <recommendedName>
        <fullName evidence="5">Zn(2)-C6 fungal-type domain-containing protein</fullName>
    </recommendedName>
</protein>
<dbReference type="GO" id="GO:0003677">
    <property type="term" value="F:DNA binding"/>
    <property type="evidence" value="ECO:0007669"/>
    <property type="project" value="InterPro"/>
</dbReference>
<dbReference type="InterPro" id="IPR001138">
    <property type="entry name" value="Zn2Cys6_DnaBD"/>
</dbReference>
<feature type="region of interest" description="Disordered" evidence="4">
    <location>
        <begin position="1"/>
        <end position="36"/>
    </location>
</feature>
<sequence length="717" mass="79971">MPLQTNTRASTVQRRQASTEDDGMDNQETRQPKRKRAAYSCTECAKAKAKCDRQDPCSRCVQRRVPKMCQYLVNGYEDPLEVTKDVQARLDRIESLLLQNLSLPPRNSSNEVSIESNTWSAVASVDDTTRDRRAGYVTGGRYYGPSAMSYVGDGSAVDIMRALDVPDPDTPENKTTGDRRPPRALVDILHELPTRSLCDELIRLYFQNINLTRYPVREEVFRSTYQAMWDGMVSYTLETWIVHRLPLIFVVLAISSLTAPLALLHIDPSEPAAQAAEKRISKSNELFHSSRKASAYSDSLTFGRGDIMLVMADLLSVRYFILVRRAPDALPSLGAAVFRAQALGLHRYSKVSGIMSHEDVQERRLVWSYVYHMDRYCALLLGRPISISDKSCDVEAPLNLDGHGTIRPLTELTLSSFLVARDALAHIMGRIAEEVYQLAEPPYQVIEEIDQQLVRWSNSLPAGLTPMTYQEHDDSVYPDETIRVHRYFLSVEFNFARISLHRPYLIRLDVHRAYTRSRDTCLQAALDDLWARTTYIQPGMENLSMGTYRVTNSLIILGITLLSNPGPDVLRLINECLTSFVAVRKGNTNLLDEVKIKEIAMIEVLRNRADMNLTRANSPAPATTSIVSLNVDDSQATETSTPHPATAGVTNIDPNLQSMFDQFWGSQASVDLYGDQGMHNPGDAGAGGLSQEYLNALLESLAGAPNAYGDGQGGPLT</sequence>
<dbReference type="AlphaFoldDB" id="A0A1B9GJ12"/>
<organism evidence="6 7">
    <name type="scientific">Kwoniella heveanensis BCC8398</name>
    <dbReference type="NCBI Taxonomy" id="1296120"/>
    <lineage>
        <taxon>Eukaryota</taxon>
        <taxon>Fungi</taxon>
        <taxon>Dikarya</taxon>
        <taxon>Basidiomycota</taxon>
        <taxon>Agaricomycotina</taxon>
        <taxon>Tremellomycetes</taxon>
        <taxon>Tremellales</taxon>
        <taxon>Cryptococcaceae</taxon>
        <taxon>Kwoniella</taxon>
    </lineage>
</organism>
<feature type="compositionally biased region" description="Polar residues" evidence="4">
    <location>
        <begin position="1"/>
        <end position="16"/>
    </location>
</feature>
<keyword evidence="2" id="KW-0479">Metal-binding</keyword>
<feature type="domain" description="Zn(2)-C6 fungal-type" evidence="5">
    <location>
        <begin position="40"/>
        <end position="71"/>
    </location>
</feature>
<dbReference type="EMBL" id="KV700138">
    <property type="protein sequence ID" value="OCF31072.1"/>
    <property type="molecule type" value="Genomic_DNA"/>
</dbReference>
<dbReference type="Proteomes" id="UP000092666">
    <property type="component" value="Unassembled WGS sequence"/>
</dbReference>
<evidence type="ECO:0000256" key="4">
    <source>
        <dbReference type="SAM" id="MobiDB-lite"/>
    </source>
</evidence>
<dbReference type="Gene3D" id="4.10.240.10">
    <property type="entry name" value="Zn(2)-C6 fungal-type DNA-binding domain"/>
    <property type="match status" value="1"/>
</dbReference>
<dbReference type="CDD" id="cd12148">
    <property type="entry name" value="fungal_TF_MHR"/>
    <property type="match status" value="1"/>
</dbReference>
<comment type="subcellular location">
    <subcellularLocation>
        <location evidence="1">Nucleus</location>
    </subcellularLocation>
</comment>
<evidence type="ECO:0000256" key="3">
    <source>
        <dbReference type="ARBA" id="ARBA00023242"/>
    </source>
</evidence>
<keyword evidence="7" id="KW-1185">Reference proteome</keyword>
<dbReference type="SMART" id="SM00066">
    <property type="entry name" value="GAL4"/>
    <property type="match status" value="1"/>
</dbReference>
<dbReference type="SMART" id="SM00906">
    <property type="entry name" value="Fungal_trans"/>
    <property type="match status" value="1"/>
</dbReference>
<name>A0A1B9GJ12_9TREE</name>
<dbReference type="InterPro" id="IPR036864">
    <property type="entry name" value="Zn2-C6_fun-type_DNA-bd_sf"/>
</dbReference>
<evidence type="ECO:0000256" key="2">
    <source>
        <dbReference type="ARBA" id="ARBA00022723"/>
    </source>
</evidence>
<keyword evidence="3" id="KW-0539">Nucleus</keyword>
<dbReference type="OrthoDB" id="4934715at2759"/>
<dbReference type="Pfam" id="PF00172">
    <property type="entry name" value="Zn_clus"/>
    <property type="match status" value="1"/>
</dbReference>
<dbReference type="GO" id="GO:0005634">
    <property type="term" value="C:nucleus"/>
    <property type="evidence" value="ECO:0007669"/>
    <property type="project" value="UniProtKB-SubCell"/>
</dbReference>
<dbReference type="GO" id="GO:0008270">
    <property type="term" value="F:zinc ion binding"/>
    <property type="evidence" value="ECO:0007669"/>
    <property type="project" value="InterPro"/>
</dbReference>
<dbReference type="InterPro" id="IPR050613">
    <property type="entry name" value="Sec_Metabolite_Reg"/>
</dbReference>
<evidence type="ECO:0000313" key="7">
    <source>
        <dbReference type="Proteomes" id="UP000092666"/>
    </source>
</evidence>
<dbReference type="CDD" id="cd00067">
    <property type="entry name" value="GAL4"/>
    <property type="match status" value="1"/>
</dbReference>
<proteinExistence type="predicted"/>
<dbReference type="GO" id="GO:0006351">
    <property type="term" value="P:DNA-templated transcription"/>
    <property type="evidence" value="ECO:0007669"/>
    <property type="project" value="InterPro"/>
</dbReference>
<dbReference type="STRING" id="1296120.A0A1B9GJ12"/>
<dbReference type="PROSITE" id="PS50048">
    <property type="entry name" value="ZN2_CY6_FUNGAL_2"/>
    <property type="match status" value="1"/>
</dbReference>
<evidence type="ECO:0000313" key="6">
    <source>
        <dbReference type="EMBL" id="OCF31072.1"/>
    </source>
</evidence>
<dbReference type="SUPFAM" id="SSF57701">
    <property type="entry name" value="Zn2/Cys6 DNA-binding domain"/>
    <property type="match status" value="1"/>
</dbReference>
<dbReference type="Pfam" id="PF04082">
    <property type="entry name" value="Fungal_trans"/>
    <property type="match status" value="1"/>
</dbReference>
<dbReference type="PANTHER" id="PTHR31001">
    <property type="entry name" value="UNCHARACTERIZED TRANSCRIPTIONAL REGULATORY PROTEIN"/>
    <property type="match status" value="1"/>
</dbReference>
<gene>
    <name evidence="6" type="ORF">I316_07343</name>
</gene>
<evidence type="ECO:0000259" key="5">
    <source>
        <dbReference type="PROSITE" id="PS50048"/>
    </source>
</evidence>
<evidence type="ECO:0000256" key="1">
    <source>
        <dbReference type="ARBA" id="ARBA00004123"/>
    </source>
</evidence>
<accession>A0A1B9GJ12</accession>
<dbReference type="PROSITE" id="PS00463">
    <property type="entry name" value="ZN2_CY6_FUNGAL_1"/>
    <property type="match status" value="1"/>
</dbReference>
<reference evidence="7" key="2">
    <citation type="submission" date="2013-12" db="EMBL/GenBank/DDBJ databases">
        <title>Evolution of pathogenesis and genome organization in the Tremellales.</title>
        <authorList>
            <person name="Cuomo C."/>
            <person name="Litvintseva A."/>
            <person name="Heitman J."/>
            <person name="Chen Y."/>
            <person name="Sun S."/>
            <person name="Springer D."/>
            <person name="Dromer F."/>
            <person name="Young S."/>
            <person name="Zeng Q."/>
            <person name="Chapman S."/>
            <person name="Gujja S."/>
            <person name="Saif S."/>
            <person name="Birren B."/>
        </authorList>
    </citation>
    <scope>NUCLEOTIDE SEQUENCE [LARGE SCALE GENOMIC DNA]</scope>
    <source>
        <strain evidence="7">BCC8398</strain>
    </source>
</reference>
<dbReference type="PANTHER" id="PTHR31001:SF87">
    <property type="entry name" value="COL-21"/>
    <property type="match status" value="1"/>
</dbReference>
<dbReference type="InterPro" id="IPR007219">
    <property type="entry name" value="XnlR_reg_dom"/>
</dbReference>
<reference evidence="6 7" key="1">
    <citation type="submission" date="2013-07" db="EMBL/GenBank/DDBJ databases">
        <title>The Genome Sequence of Cryptococcus heveanensis BCC8398.</title>
        <authorList>
            <consortium name="The Broad Institute Genome Sequencing Platform"/>
            <person name="Cuomo C."/>
            <person name="Litvintseva A."/>
            <person name="Chen Y."/>
            <person name="Heitman J."/>
            <person name="Sun S."/>
            <person name="Springer D."/>
            <person name="Dromer F."/>
            <person name="Young S.K."/>
            <person name="Zeng Q."/>
            <person name="Gargeya S."/>
            <person name="Fitzgerald M."/>
            <person name="Abouelleil A."/>
            <person name="Alvarado L."/>
            <person name="Berlin A.M."/>
            <person name="Chapman S.B."/>
            <person name="Dewar J."/>
            <person name="Goldberg J."/>
            <person name="Griggs A."/>
            <person name="Gujja S."/>
            <person name="Hansen M."/>
            <person name="Howarth C."/>
            <person name="Imamovic A."/>
            <person name="Larimer J."/>
            <person name="McCowan C."/>
            <person name="Murphy C."/>
            <person name="Pearson M."/>
            <person name="Priest M."/>
            <person name="Roberts A."/>
            <person name="Saif S."/>
            <person name="Shea T."/>
            <person name="Sykes S."/>
            <person name="Wortman J."/>
            <person name="Nusbaum C."/>
            <person name="Birren B."/>
        </authorList>
    </citation>
    <scope>NUCLEOTIDE SEQUENCE [LARGE SCALE GENOMIC DNA]</scope>
    <source>
        <strain evidence="6 7">BCC8398</strain>
    </source>
</reference>
<dbReference type="GO" id="GO:0000981">
    <property type="term" value="F:DNA-binding transcription factor activity, RNA polymerase II-specific"/>
    <property type="evidence" value="ECO:0007669"/>
    <property type="project" value="InterPro"/>
</dbReference>